<feature type="compositionally biased region" description="Polar residues" evidence="1">
    <location>
        <begin position="51"/>
        <end position="66"/>
    </location>
</feature>
<dbReference type="RefSeq" id="WP_165340583.1">
    <property type="nucleotide sequence ID" value="NZ_JAAKZX010000051.1"/>
</dbReference>
<organism evidence="2 3">
    <name type="scientific">Streptomyces ureilyticus</name>
    <dbReference type="NCBI Taxonomy" id="1775131"/>
    <lineage>
        <taxon>Bacteria</taxon>
        <taxon>Bacillati</taxon>
        <taxon>Actinomycetota</taxon>
        <taxon>Actinomycetes</taxon>
        <taxon>Kitasatosporales</taxon>
        <taxon>Streptomycetaceae</taxon>
        <taxon>Streptomyces</taxon>
    </lineage>
</organism>
<proteinExistence type="predicted"/>
<keyword evidence="3" id="KW-1185">Reference proteome</keyword>
<reference evidence="2 3" key="1">
    <citation type="submission" date="2020-02" db="EMBL/GenBank/DDBJ databases">
        <title>Whole-genome analyses of novel actinobacteria.</title>
        <authorList>
            <person name="Sahin N."/>
            <person name="Tokatli A."/>
        </authorList>
    </citation>
    <scope>NUCLEOTIDE SEQUENCE [LARGE SCALE GENOMIC DNA]</scope>
    <source>
        <strain evidence="2 3">YC419</strain>
    </source>
</reference>
<evidence type="ECO:0000313" key="3">
    <source>
        <dbReference type="Proteomes" id="UP001518140"/>
    </source>
</evidence>
<protein>
    <submittedName>
        <fullName evidence="2">Uncharacterized protein</fullName>
    </submittedName>
</protein>
<feature type="region of interest" description="Disordered" evidence="1">
    <location>
        <begin position="1"/>
        <end position="66"/>
    </location>
</feature>
<evidence type="ECO:0000256" key="1">
    <source>
        <dbReference type="SAM" id="MobiDB-lite"/>
    </source>
</evidence>
<feature type="compositionally biased region" description="Basic and acidic residues" evidence="1">
    <location>
        <begin position="23"/>
        <end position="32"/>
    </location>
</feature>
<gene>
    <name evidence="2" type="ORF">G6048_18110</name>
</gene>
<accession>A0ABX0DQ45</accession>
<comment type="caution">
    <text evidence="2">The sequence shown here is derived from an EMBL/GenBank/DDBJ whole genome shotgun (WGS) entry which is preliminary data.</text>
</comment>
<name>A0ABX0DQ45_9ACTN</name>
<evidence type="ECO:0000313" key="2">
    <source>
        <dbReference type="EMBL" id="NGO43990.1"/>
    </source>
</evidence>
<sequence length="66" mass="6889">MSTAAQGGPLKSDAAVRTAGSPTDREREEAEPYVRAAHAGRFRHVAGSSGGQQSSWETLASQFASL</sequence>
<dbReference type="Proteomes" id="UP001518140">
    <property type="component" value="Unassembled WGS sequence"/>
</dbReference>
<dbReference type="EMBL" id="JAAKZX010000051">
    <property type="protein sequence ID" value="NGO43990.1"/>
    <property type="molecule type" value="Genomic_DNA"/>
</dbReference>